<dbReference type="EMBL" id="CP082781">
    <property type="protein sequence ID" value="UGS25936.1"/>
    <property type="molecule type" value="Genomic_DNA"/>
</dbReference>
<dbReference type="Proteomes" id="UP001199642">
    <property type="component" value="Chromosome"/>
</dbReference>
<evidence type="ECO:0000313" key="4">
    <source>
        <dbReference type="Proteomes" id="UP001199642"/>
    </source>
</evidence>
<reference evidence="3 4" key="1">
    <citation type="submission" date="2023-01" db="EMBL/GenBank/DDBJ databases">
        <title>Characterization of estradiol degrading bacteria Microbacterium sp. MZT7 and reveal degrading genes through genome analysis.</title>
        <authorList>
            <person name="Hao P."/>
            <person name="Gao Y."/>
        </authorList>
    </citation>
    <scope>NUCLEOTIDE SEQUENCE [LARGE SCALE GENOMIC DNA]</scope>
    <source>
        <strain evidence="3 4">MZT7</strain>
    </source>
</reference>
<keyword evidence="2" id="KW-0812">Transmembrane</keyword>
<gene>
    <name evidence="3" type="ORF">K8F61_14990</name>
</gene>
<accession>A0ABY3RSP4</accession>
<feature type="region of interest" description="Disordered" evidence="1">
    <location>
        <begin position="30"/>
        <end position="50"/>
    </location>
</feature>
<protein>
    <submittedName>
        <fullName evidence="3">Uncharacterized protein</fullName>
    </submittedName>
</protein>
<keyword evidence="2" id="KW-1133">Transmembrane helix</keyword>
<evidence type="ECO:0000313" key="3">
    <source>
        <dbReference type="EMBL" id="UGS25936.1"/>
    </source>
</evidence>
<proteinExistence type="predicted"/>
<evidence type="ECO:0000256" key="2">
    <source>
        <dbReference type="SAM" id="Phobius"/>
    </source>
</evidence>
<name>A0ABY3RSP4_9MICO</name>
<feature type="transmembrane region" description="Helical" evidence="2">
    <location>
        <begin position="6"/>
        <end position="27"/>
    </location>
</feature>
<evidence type="ECO:0000256" key="1">
    <source>
        <dbReference type="SAM" id="MobiDB-lite"/>
    </source>
</evidence>
<keyword evidence="4" id="KW-1185">Reference proteome</keyword>
<sequence>MSQHTLLLLVGLVIGLTTLVVLIVQFVRSRRGSGPQRGWWEGPWDEDEKR</sequence>
<dbReference type="RefSeq" id="WP_169797653.1">
    <property type="nucleotide sequence ID" value="NZ_CP082781.1"/>
</dbReference>
<keyword evidence="2" id="KW-0472">Membrane</keyword>
<organism evidence="3 4">
    <name type="scientific">Microbacterium resistens</name>
    <dbReference type="NCBI Taxonomy" id="156977"/>
    <lineage>
        <taxon>Bacteria</taxon>
        <taxon>Bacillati</taxon>
        <taxon>Actinomycetota</taxon>
        <taxon>Actinomycetes</taxon>
        <taxon>Micrococcales</taxon>
        <taxon>Microbacteriaceae</taxon>
        <taxon>Microbacterium</taxon>
    </lineage>
</organism>